<accession>A0A1H4E2C5</accession>
<dbReference type="GO" id="GO:0008999">
    <property type="term" value="F:protein-N-terminal-alanine acetyltransferase activity"/>
    <property type="evidence" value="ECO:0007669"/>
    <property type="project" value="TreeGrafter"/>
</dbReference>
<dbReference type="Gene3D" id="3.40.630.30">
    <property type="match status" value="1"/>
</dbReference>
<dbReference type="InterPro" id="IPR051908">
    <property type="entry name" value="Ribosomal_N-acetyltransferase"/>
</dbReference>
<dbReference type="Proteomes" id="UP000183253">
    <property type="component" value="Unassembled WGS sequence"/>
</dbReference>
<dbReference type="RefSeq" id="WP_010266559.1">
    <property type="nucleotide sequence ID" value="NZ_CAEG01000021.1"/>
</dbReference>
<reference evidence="2 3" key="1">
    <citation type="submission" date="2016-10" db="EMBL/GenBank/DDBJ databases">
        <authorList>
            <person name="de Groot N.N."/>
        </authorList>
    </citation>
    <scope>NUCLEOTIDE SEQUENCE [LARGE SCALE GENOMIC DNA]</scope>
    <source>
        <strain evidence="2 3">DSM 25383</strain>
    </source>
</reference>
<dbReference type="GO" id="GO:0005737">
    <property type="term" value="C:cytoplasm"/>
    <property type="evidence" value="ECO:0007669"/>
    <property type="project" value="TreeGrafter"/>
</dbReference>
<dbReference type="STRING" id="1033731.SAMN05444145_106132"/>
<name>A0A1H4E2C5_9BACT</name>
<evidence type="ECO:0000313" key="3">
    <source>
        <dbReference type="Proteomes" id="UP000183253"/>
    </source>
</evidence>
<keyword evidence="2" id="KW-0808">Transferase</keyword>
<dbReference type="PANTHER" id="PTHR43441:SF2">
    <property type="entry name" value="FAMILY ACETYLTRANSFERASE, PUTATIVE (AFU_ORTHOLOGUE AFUA_7G00850)-RELATED"/>
    <property type="match status" value="1"/>
</dbReference>
<dbReference type="Pfam" id="PF13302">
    <property type="entry name" value="Acetyltransf_3"/>
    <property type="match status" value="1"/>
</dbReference>
<dbReference type="PANTHER" id="PTHR43441">
    <property type="entry name" value="RIBOSOMAL-PROTEIN-SERINE ACETYLTRANSFERASE"/>
    <property type="match status" value="1"/>
</dbReference>
<organism evidence="2 3">
    <name type="scientific">Alistipes timonensis JC136</name>
    <dbReference type="NCBI Taxonomy" id="1033731"/>
    <lineage>
        <taxon>Bacteria</taxon>
        <taxon>Pseudomonadati</taxon>
        <taxon>Bacteroidota</taxon>
        <taxon>Bacteroidia</taxon>
        <taxon>Bacteroidales</taxon>
        <taxon>Rikenellaceae</taxon>
        <taxon>Alistipes</taxon>
    </lineage>
</organism>
<protein>
    <submittedName>
        <fullName evidence="2">Ribosomal-protein-serine acetyltransferase</fullName>
    </submittedName>
</protein>
<dbReference type="InterPro" id="IPR016181">
    <property type="entry name" value="Acyl_CoA_acyltransferase"/>
</dbReference>
<evidence type="ECO:0000313" key="2">
    <source>
        <dbReference type="EMBL" id="SEA78720.1"/>
    </source>
</evidence>
<dbReference type="AlphaFoldDB" id="A0A1H4E2C5"/>
<proteinExistence type="predicted"/>
<dbReference type="GO" id="GO:1990189">
    <property type="term" value="F:protein N-terminal-serine acetyltransferase activity"/>
    <property type="evidence" value="ECO:0007669"/>
    <property type="project" value="TreeGrafter"/>
</dbReference>
<sequence>MNTIPLFGPYALRQLRPEDAADIFRSIDTQRRHLGRWLPFVAETHCVEQSEAVVAGMLADTANPVYTIRDGGAFAGLIGFKSADAEKHSVEIGYWLREEQQGKGIMTAAVRALCGRAFTQMGMRRIEIRCGVGNLPSNAIPRRLGFRLSHVEPRGEELSDGEWIDLNVYVLER</sequence>
<dbReference type="EMBL" id="FNRI01000006">
    <property type="protein sequence ID" value="SEA78720.1"/>
    <property type="molecule type" value="Genomic_DNA"/>
</dbReference>
<gene>
    <name evidence="2" type="ORF">SAMN05444145_106132</name>
</gene>
<feature type="domain" description="N-acetyltransferase" evidence="1">
    <location>
        <begin position="10"/>
        <end position="165"/>
    </location>
</feature>
<keyword evidence="3" id="KW-1185">Reference proteome</keyword>
<dbReference type="SUPFAM" id="SSF55729">
    <property type="entry name" value="Acyl-CoA N-acyltransferases (Nat)"/>
    <property type="match status" value="1"/>
</dbReference>
<evidence type="ECO:0000259" key="1">
    <source>
        <dbReference type="PROSITE" id="PS51186"/>
    </source>
</evidence>
<dbReference type="PROSITE" id="PS51186">
    <property type="entry name" value="GNAT"/>
    <property type="match status" value="1"/>
</dbReference>
<dbReference type="OrthoDB" id="9812949at2"/>
<dbReference type="InterPro" id="IPR000182">
    <property type="entry name" value="GNAT_dom"/>
</dbReference>